<organism evidence="1 2">
    <name type="scientific">Musa troglodytarum</name>
    <name type="common">fe'i banana</name>
    <dbReference type="NCBI Taxonomy" id="320322"/>
    <lineage>
        <taxon>Eukaryota</taxon>
        <taxon>Viridiplantae</taxon>
        <taxon>Streptophyta</taxon>
        <taxon>Embryophyta</taxon>
        <taxon>Tracheophyta</taxon>
        <taxon>Spermatophyta</taxon>
        <taxon>Magnoliopsida</taxon>
        <taxon>Liliopsida</taxon>
        <taxon>Zingiberales</taxon>
        <taxon>Musaceae</taxon>
        <taxon>Musa</taxon>
    </lineage>
</organism>
<evidence type="ECO:0000313" key="1">
    <source>
        <dbReference type="EMBL" id="URE02204.1"/>
    </source>
</evidence>
<keyword evidence="2" id="KW-1185">Reference proteome</keyword>
<reference evidence="1" key="1">
    <citation type="submission" date="2022-05" db="EMBL/GenBank/DDBJ databases">
        <title>The Musa troglodytarum L. genome provides insights into the mechanism of non-climacteric behaviour and enrichment of carotenoids.</title>
        <authorList>
            <person name="Wang J."/>
        </authorList>
    </citation>
    <scope>NUCLEOTIDE SEQUENCE</scope>
    <source>
        <tissue evidence="1">Leaf</tissue>
    </source>
</reference>
<name>A0A9E7FTY1_9LILI</name>
<accession>A0A9E7FTY1</accession>
<dbReference type="EMBL" id="CP097507">
    <property type="protein sequence ID" value="URE02204.1"/>
    <property type="molecule type" value="Genomic_DNA"/>
</dbReference>
<protein>
    <submittedName>
        <fullName evidence="1">Uncharacterized protein</fullName>
    </submittedName>
</protein>
<dbReference type="AlphaFoldDB" id="A0A9E7FTY1"/>
<sequence>MVEDKCDRVQRRPSCLVHQRRNNAEVEFDAFHHLLQMKKAKYLKKWMYESSVRDRTKQHRLLLCPLVNSLFLSKTGDGAACLWTAEGEEGRGGGEERR</sequence>
<proteinExistence type="predicted"/>
<dbReference type="Proteomes" id="UP001055439">
    <property type="component" value="Chromosome 5"/>
</dbReference>
<gene>
    <name evidence="1" type="ORF">MUK42_34250</name>
</gene>
<evidence type="ECO:0000313" key="2">
    <source>
        <dbReference type="Proteomes" id="UP001055439"/>
    </source>
</evidence>
<dbReference type="OrthoDB" id="10507038at2759"/>